<evidence type="ECO:0000259" key="4">
    <source>
        <dbReference type="PROSITE" id="PS52035"/>
    </source>
</evidence>
<evidence type="ECO:0000313" key="5">
    <source>
        <dbReference type="EMBL" id="KAK1788573.1"/>
    </source>
</evidence>
<comment type="cofactor">
    <cofactor evidence="1">
        <name>Zn(2+)</name>
        <dbReference type="ChEBI" id="CHEBI:29105"/>
    </cofactor>
</comment>
<comment type="similarity">
    <text evidence="2 3">Belongs to the peptidase M14 family.</text>
</comment>
<evidence type="ECO:0000313" key="6">
    <source>
        <dbReference type="Proteomes" id="UP001239994"/>
    </source>
</evidence>
<keyword evidence="6" id="KW-1185">Reference proteome</keyword>
<dbReference type="PANTHER" id="PTHR12756">
    <property type="entry name" value="CYTOSOLIC CARBOXYPEPTIDASE"/>
    <property type="match status" value="1"/>
</dbReference>
<dbReference type="Gene3D" id="3.40.630.10">
    <property type="entry name" value="Zn peptidases"/>
    <property type="match status" value="1"/>
</dbReference>
<accession>A0AAD8YZ58</accession>
<name>A0AAD8YZ58_9TELE</name>
<gene>
    <name evidence="5" type="ORF">P4O66_002650</name>
</gene>
<organism evidence="5 6">
    <name type="scientific">Electrophorus voltai</name>
    <dbReference type="NCBI Taxonomy" id="2609070"/>
    <lineage>
        <taxon>Eukaryota</taxon>
        <taxon>Metazoa</taxon>
        <taxon>Chordata</taxon>
        <taxon>Craniata</taxon>
        <taxon>Vertebrata</taxon>
        <taxon>Euteleostomi</taxon>
        <taxon>Actinopterygii</taxon>
        <taxon>Neopterygii</taxon>
        <taxon>Teleostei</taxon>
        <taxon>Ostariophysi</taxon>
        <taxon>Gymnotiformes</taxon>
        <taxon>Gymnotoidei</taxon>
        <taxon>Gymnotidae</taxon>
        <taxon>Electrophorus</taxon>
    </lineage>
</organism>
<dbReference type="Proteomes" id="UP001239994">
    <property type="component" value="Unassembled WGS sequence"/>
</dbReference>
<evidence type="ECO:0000256" key="3">
    <source>
        <dbReference type="PROSITE-ProRule" id="PRU01379"/>
    </source>
</evidence>
<dbReference type="EMBL" id="JAROKS010000022">
    <property type="protein sequence ID" value="KAK1788573.1"/>
    <property type="molecule type" value="Genomic_DNA"/>
</dbReference>
<comment type="caution">
    <text evidence="3">Lacks conserved residue(s) required for the propagation of feature annotation.</text>
</comment>
<dbReference type="SUPFAM" id="SSF53187">
    <property type="entry name" value="Zn-dependent exopeptidases"/>
    <property type="match status" value="1"/>
</dbReference>
<dbReference type="GO" id="GO:0004181">
    <property type="term" value="F:metallocarboxypeptidase activity"/>
    <property type="evidence" value="ECO:0007669"/>
    <property type="project" value="InterPro"/>
</dbReference>
<evidence type="ECO:0000256" key="1">
    <source>
        <dbReference type="ARBA" id="ARBA00001947"/>
    </source>
</evidence>
<dbReference type="PROSITE" id="PS52035">
    <property type="entry name" value="PEPTIDASE_M14"/>
    <property type="match status" value="1"/>
</dbReference>
<comment type="caution">
    <text evidence="5">The sequence shown here is derived from an EMBL/GenBank/DDBJ whole genome shotgun (WGS) entry which is preliminary data.</text>
</comment>
<dbReference type="AlphaFoldDB" id="A0AAD8YZ58"/>
<dbReference type="GO" id="GO:0006508">
    <property type="term" value="P:proteolysis"/>
    <property type="evidence" value="ECO:0007669"/>
    <property type="project" value="InterPro"/>
</dbReference>
<dbReference type="GO" id="GO:0008270">
    <property type="term" value="F:zinc ion binding"/>
    <property type="evidence" value="ECO:0007669"/>
    <property type="project" value="InterPro"/>
</dbReference>
<reference evidence="5" key="1">
    <citation type="submission" date="2023-03" db="EMBL/GenBank/DDBJ databases">
        <title>Electrophorus voltai genome.</title>
        <authorList>
            <person name="Bian C."/>
        </authorList>
    </citation>
    <scope>NUCLEOTIDE SEQUENCE</scope>
    <source>
        <strain evidence="5">CB-2022</strain>
        <tissue evidence="5">Muscle</tissue>
    </source>
</reference>
<dbReference type="InterPro" id="IPR000834">
    <property type="entry name" value="Peptidase_M14"/>
</dbReference>
<dbReference type="PANTHER" id="PTHR12756:SF23">
    <property type="entry name" value="CYTOSOLIC CARBOXYPEPTIDASE 3"/>
    <property type="match status" value="1"/>
</dbReference>
<dbReference type="InterPro" id="IPR050821">
    <property type="entry name" value="Cytosolic_carboxypeptidase"/>
</dbReference>
<feature type="domain" description="Peptidase M14" evidence="4">
    <location>
        <begin position="1"/>
        <end position="91"/>
    </location>
</feature>
<sequence>MVSPVGVRVRNHRCLLTGRDLNQIDRSKLQDSFPSVWATRRLVQRLCEERKVLLYCGLHGHDVFTYGCESPQQELRFLLGSLPTHAPQELL</sequence>
<protein>
    <recommendedName>
        <fullName evidence="4">Peptidase M14 domain-containing protein</fullName>
    </recommendedName>
</protein>
<proteinExistence type="inferred from homology"/>
<evidence type="ECO:0000256" key="2">
    <source>
        <dbReference type="ARBA" id="ARBA00005988"/>
    </source>
</evidence>